<proteinExistence type="predicted"/>
<evidence type="ECO:0000313" key="2">
    <source>
        <dbReference type="Proteomes" id="UP000828251"/>
    </source>
</evidence>
<accession>A0A9D3UA79</accession>
<dbReference type="EMBL" id="JAIQCV010000013">
    <property type="protein sequence ID" value="KAH1032833.1"/>
    <property type="molecule type" value="Genomic_DNA"/>
</dbReference>
<keyword evidence="2" id="KW-1185">Reference proteome</keyword>
<feature type="non-terminal residue" evidence="1">
    <location>
        <position position="1"/>
    </location>
</feature>
<comment type="caution">
    <text evidence="1">The sequence shown here is derived from an EMBL/GenBank/DDBJ whole genome shotgun (WGS) entry which is preliminary data.</text>
</comment>
<gene>
    <name evidence="1" type="ORF">J1N35_045007</name>
</gene>
<sequence>IRIRHIPRAQNMTADQMAKCVYDNSLSLKLFEVPPSSVNETLHLDNHFLNINI</sequence>
<organism evidence="1 2">
    <name type="scientific">Gossypium stocksii</name>
    <dbReference type="NCBI Taxonomy" id="47602"/>
    <lineage>
        <taxon>Eukaryota</taxon>
        <taxon>Viridiplantae</taxon>
        <taxon>Streptophyta</taxon>
        <taxon>Embryophyta</taxon>
        <taxon>Tracheophyta</taxon>
        <taxon>Spermatophyta</taxon>
        <taxon>Magnoliopsida</taxon>
        <taxon>eudicotyledons</taxon>
        <taxon>Gunneridae</taxon>
        <taxon>Pentapetalae</taxon>
        <taxon>rosids</taxon>
        <taxon>malvids</taxon>
        <taxon>Malvales</taxon>
        <taxon>Malvaceae</taxon>
        <taxon>Malvoideae</taxon>
        <taxon>Gossypium</taxon>
    </lineage>
</organism>
<dbReference type="OrthoDB" id="980456at2759"/>
<reference evidence="1 2" key="1">
    <citation type="journal article" date="2021" name="Plant Biotechnol. J.">
        <title>Multi-omics assisted identification of the key and species-specific regulatory components of drought-tolerant mechanisms in Gossypium stocksii.</title>
        <authorList>
            <person name="Yu D."/>
            <person name="Ke L."/>
            <person name="Zhang D."/>
            <person name="Wu Y."/>
            <person name="Sun Y."/>
            <person name="Mei J."/>
            <person name="Sun J."/>
            <person name="Sun Y."/>
        </authorList>
    </citation>
    <scope>NUCLEOTIDE SEQUENCE [LARGE SCALE GENOMIC DNA]</scope>
    <source>
        <strain evidence="2">cv. E1</strain>
        <tissue evidence="1">Leaf</tissue>
    </source>
</reference>
<protein>
    <recommendedName>
        <fullName evidence="3">RNase H type-1 domain-containing protein</fullName>
    </recommendedName>
</protein>
<evidence type="ECO:0008006" key="3">
    <source>
        <dbReference type="Google" id="ProtNLM"/>
    </source>
</evidence>
<dbReference type="Proteomes" id="UP000828251">
    <property type="component" value="Unassembled WGS sequence"/>
</dbReference>
<dbReference type="AlphaFoldDB" id="A0A9D3UA79"/>
<evidence type="ECO:0000313" key="1">
    <source>
        <dbReference type="EMBL" id="KAH1032833.1"/>
    </source>
</evidence>
<name>A0A9D3UA79_9ROSI</name>